<dbReference type="InterPro" id="IPR052930">
    <property type="entry name" value="TA_antitoxin_MntA"/>
</dbReference>
<dbReference type="InterPro" id="IPR043519">
    <property type="entry name" value="NT_sf"/>
</dbReference>
<dbReference type="EMBL" id="PFER01000015">
    <property type="protein sequence ID" value="PJE73738.1"/>
    <property type="molecule type" value="Genomic_DNA"/>
</dbReference>
<feature type="domain" description="Polymerase beta nucleotidyltransferase" evidence="1">
    <location>
        <begin position="9"/>
        <end position="104"/>
    </location>
</feature>
<organism evidence="2 3">
    <name type="scientific">Candidatus Terrybacteria bacterium CG10_big_fil_rev_8_21_14_0_10_41_10</name>
    <dbReference type="NCBI Taxonomy" id="1975026"/>
    <lineage>
        <taxon>Bacteria</taxon>
        <taxon>Candidatus Terryibacteriota</taxon>
    </lineage>
</organism>
<comment type="caution">
    <text evidence="2">The sequence shown here is derived from an EMBL/GenBank/DDBJ whole genome shotgun (WGS) entry which is preliminary data.</text>
</comment>
<reference evidence="3" key="1">
    <citation type="submission" date="2017-09" db="EMBL/GenBank/DDBJ databases">
        <title>Depth-based differentiation of microbial function through sediment-hosted aquifers and enrichment of novel symbionts in the deep terrestrial subsurface.</title>
        <authorList>
            <person name="Probst A.J."/>
            <person name="Ladd B."/>
            <person name="Jarett J.K."/>
            <person name="Geller-Mcgrath D.E."/>
            <person name="Sieber C.M.K."/>
            <person name="Emerson J.B."/>
            <person name="Anantharaman K."/>
            <person name="Thomas B.C."/>
            <person name="Malmstrom R."/>
            <person name="Stieglmeier M."/>
            <person name="Klingl A."/>
            <person name="Woyke T."/>
            <person name="Ryan C.M."/>
            <person name="Banfield J.F."/>
        </authorList>
    </citation>
    <scope>NUCLEOTIDE SEQUENCE [LARGE SCALE GENOMIC DNA]</scope>
</reference>
<dbReference type="Proteomes" id="UP000230959">
    <property type="component" value="Unassembled WGS sequence"/>
</dbReference>
<gene>
    <name evidence="2" type="ORF">COV02_00930</name>
</gene>
<dbReference type="Pfam" id="PF18765">
    <property type="entry name" value="Polbeta"/>
    <property type="match status" value="1"/>
</dbReference>
<sequence>MSKVIISQKTKEKLEALDVGILYLFGSRSRGVALEKSDYDIGVVFINTKRDDTMKRHGAVYNILNDIFPDAIDGPKLDISYLQEANASLQMSAIQYGKAIFEINPRFRADYEESVLKRYDDYRFLQKEYENATFAAFQK</sequence>
<accession>A0A2M8LAV5</accession>
<evidence type="ECO:0000313" key="3">
    <source>
        <dbReference type="Proteomes" id="UP000230959"/>
    </source>
</evidence>
<dbReference type="AlphaFoldDB" id="A0A2M8LAV5"/>
<dbReference type="NCBIfam" id="NF047752">
    <property type="entry name" value="MntA_antitoxin"/>
    <property type="match status" value="1"/>
</dbReference>
<proteinExistence type="predicted"/>
<evidence type="ECO:0000313" key="2">
    <source>
        <dbReference type="EMBL" id="PJE73738.1"/>
    </source>
</evidence>
<dbReference type="Gene3D" id="3.30.460.10">
    <property type="entry name" value="Beta Polymerase, domain 2"/>
    <property type="match status" value="1"/>
</dbReference>
<dbReference type="InterPro" id="IPR041633">
    <property type="entry name" value="Polbeta"/>
</dbReference>
<evidence type="ECO:0000259" key="1">
    <source>
        <dbReference type="Pfam" id="PF18765"/>
    </source>
</evidence>
<dbReference type="SUPFAM" id="SSF81301">
    <property type="entry name" value="Nucleotidyltransferase"/>
    <property type="match status" value="1"/>
</dbReference>
<dbReference type="PANTHER" id="PTHR43852:SF4">
    <property type="entry name" value="NUCLEOTIDYLTRANSFERASE"/>
    <property type="match status" value="1"/>
</dbReference>
<dbReference type="PANTHER" id="PTHR43852">
    <property type="entry name" value="NUCLEOTIDYLTRANSFERASE"/>
    <property type="match status" value="1"/>
</dbReference>
<dbReference type="CDD" id="cd05403">
    <property type="entry name" value="NT_KNTase_like"/>
    <property type="match status" value="1"/>
</dbReference>
<name>A0A2M8LAV5_9BACT</name>
<protein>
    <recommendedName>
        <fullName evidence="1">Polymerase beta nucleotidyltransferase domain-containing protein</fullName>
    </recommendedName>
</protein>